<evidence type="ECO:0000256" key="2">
    <source>
        <dbReference type="ARBA" id="ARBA00023002"/>
    </source>
</evidence>
<dbReference type="InterPro" id="IPR036291">
    <property type="entry name" value="NAD(P)-bd_dom_sf"/>
</dbReference>
<evidence type="ECO:0000259" key="3">
    <source>
        <dbReference type="Pfam" id="PF03446"/>
    </source>
</evidence>
<dbReference type="InterPro" id="IPR008927">
    <property type="entry name" value="6-PGluconate_DH-like_C_sf"/>
</dbReference>
<dbReference type="EMBL" id="BAABGT010000040">
    <property type="protein sequence ID" value="GAA4548387.1"/>
    <property type="molecule type" value="Genomic_DNA"/>
</dbReference>
<feature type="domain" description="6-phosphogluconate dehydrogenase NADP-binding" evidence="3">
    <location>
        <begin position="6"/>
        <end position="159"/>
    </location>
</feature>
<sequence length="277" mass="28902">MTDRHGFIGLGDLGLPMAERLADGGFLHAAWARSPERCAPLRTAGVAVADSPTDLGLRCDVVHVCVTDDDALVEVVDRLAPGLNPGDLVVVHSTVLPDACDEIAHRLAPRGVGVVDAPVCGGPVRARAGELLISCGGDDEQIDRCRPALEQLGRTVRRVGGLGSGERVKLAMNLLYAANVEIICQAMDFAEELGVPREIMSEFVRALPYDGFVGGPLATGHVGSSRVRHGARMLAKDVDYASRAAADAGADARDLLKLGTTAISSLADVADEVATPA</sequence>
<name>A0ABP8RVG2_9PSEU</name>
<keyword evidence="5" id="KW-1185">Reference proteome</keyword>
<evidence type="ECO:0000313" key="4">
    <source>
        <dbReference type="EMBL" id="GAA4548387.1"/>
    </source>
</evidence>
<organism evidence="4 5">
    <name type="scientific">Pseudonocardia xishanensis</name>
    <dbReference type="NCBI Taxonomy" id="630995"/>
    <lineage>
        <taxon>Bacteria</taxon>
        <taxon>Bacillati</taxon>
        <taxon>Actinomycetota</taxon>
        <taxon>Actinomycetes</taxon>
        <taxon>Pseudonocardiales</taxon>
        <taxon>Pseudonocardiaceae</taxon>
        <taxon>Pseudonocardia</taxon>
    </lineage>
</organism>
<dbReference type="InterPro" id="IPR006115">
    <property type="entry name" value="6PGDH_NADP-bd"/>
</dbReference>
<comment type="caution">
    <text evidence="4">The sequence shown here is derived from an EMBL/GenBank/DDBJ whole genome shotgun (WGS) entry which is preliminary data.</text>
</comment>
<accession>A0ABP8RVG2</accession>
<evidence type="ECO:0000313" key="5">
    <source>
        <dbReference type="Proteomes" id="UP001501598"/>
    </source>
</evidence>
<proteinExistence type="inferred from homology"/>
<protein>
    <recommendedName>
        <fullName evidence="3">6-phosphogluconate dehydrogenase NADP-binding domain-containing protein</fullName>
    </recommendedName>
</protein>
<dbReference type="SUPFAM" id="SSF51735">
    <property type="entry name" value="NAD(P)-binding Rossmann-fold domains"/>
    <property type="match status" value="1"/>
</dbReference>
<comment type="similarity">
    <text evidence="1">Belongs to the HIBADH-related family.</text>
</comment>
<dbReference type="PANTHER" id="PTHR43060:SF15">
    <property type="entry name" value="3-HYDROXYISOBUTYRATE DEHYDROGENASE-LIKE 1, MITOCHONDRIAL-RELATED"/>
    <property type="match status" value="1"/>
</dbReference>
<dbReference type="InterPro" id="IPR015815">
    <property type="entry name" value="HIBADH-related"/>
</dbReference>
<evidence type="ECO:0000256" key="1">
    <source>
        <dbReference type="ARBA" id="ARBA00009080"/>
    </source>
</evidence>
<gene>
    <name evidence="4" type="ORF">GCM10023175_34520</name>
</gene>
<dbReference type="Pfam" id="PF03446">
    <property type="entry name" value="NAD_binding_2"/>
    <property type="match status" value="1"/>
</dbReference>
<dbReference type="Gene3D" id="3.40.50.720">
    <property type="entry name" value="NAD(P)-binding Rossmann-like Domain"/>
    <property type="match status" value="1"/>
</dbReference>
<reference evidence="5" key="1">
    <citation type="journal article" date="2019" name="Int. J. Syst. Evol. Microbiol.">
        <title>The Global Catalogue of Microorganisms (GCM) 10K type strain sequencing project: providing services to taxonomists for standard genome sequencing and annotation.</title>
        <authorList>
            <consortium name="The Broad Institute Genomics Platform"/>
            <consortium name="The Broad Institute Genome Sequencing Center for Infectious Disease"/>
            <person name="Wu L."/>
            <person name="Ma J."/>
        </authorList>
    </citation>
    <scope>NUCLEOTIDE SEQUENCE [LARGE SCALE GENOMIC DNA]</scope>
    <source>
        <strain evidence="5">JCM 17906</strain>
    </source>
</reference>
<dbReference type="PANTHER" id="PTHR43060">
    <property type="entry name" value="3-HYDROXYISOBUTYRATE DEHYDROGENASE-LIKE 1, MITOCHONDRIAL-RELATED"/>
    <property type="match status" value="1"/>
</dbReference>
<dbReference type="InterPro" id="IPR013328">
    <property type="entry name" value="6PGD_dom2"/>
</dbReference>
<keyword evidence="2" id="KW-0560">Oxidoreductase</keyword>
<dbReference type="PIRSF" id="PIRSF000103">
    <property type="entry name" value="HIBADH"/>
    <property type="match status" value="1"/>
</dbReference>
<dbReference type="SUPFAM" id="SSF48179">
    <property type="entry name" value="6-phosphogluconate dehydrogenase C-terminal domain-like"/>
    <property type="match status" value="1"/>
</dbReference>
<dbReference type="Gene3D" id="1.10.1040.10">
    <property type="entry name" value="N-(1-d-carboxylethyl)-l-norvaline Dehydrogenase, domain 2"/>
    <property type="match status" value="1"/>
</dbReference>
<dbReference type="Proteomes" id="UP001501598">
    <property type="component" value="Unassembled WGS sequence"/>
</dbReference>
<dbReference type="RefSeq" id="WP_345419058.1">
    <property type="nucleotide sequence ID" value="NZ_BAABGT010000040.1"/>
</dbReference>